<dbReference type="EMBL" id="MVHT01000059">
    <property type="protein sequence ID" value="ORA99319.1"/>
    <property type="molecule type" value="Genomic_DNA"/>
</dbReference>
<dbReference type="RefSeq" id="WP_069421900.1">
    <property type="nucleotide sequence ID" value="NZ_CBCRZH010000054.1"/>
</dbReference>
<dbReference type="OrthoDB" id="3778270at2"/>
<evidence type="ECO:0000313" key="1">
    <source>
        <dbReference type="EMBL" id="ORA99319.1"/>
    </source>
</evidence>
<dbReference type="InterPro" id="IPR004378">
    <property type="entry name" value="F420H2_quin_Rdtase"/>
</dbReference>
<dbReference type="Gene3D" id="2.30.110.10">
    <property type="entry name" value="Electron Transport, Fmn-binding Protein, Chain A"/>
    <property type="match status" value="1"/>
</dbReference>
<dbReference type="AlphaFoldDB" id="A0A1E3S6R3"/>
<accession>A0A1E3S6R3</accession>
<dbReference type="NCBIfam" id="TIGR00026">
    <property type="entry name" value="hi_GC_TIGR00026"/>
    <property type="match status" value="1"/>
</dbReference>
<evidence type="ECO:0000313" key="2">
    <source>
        <dbReference type="Proteomes" id="UP000192739"/>
    </source>
</evidence>
<name>A0A1E3S6R3_MYCIE</name>
<dbReference type="STRING" id="28445.BHQ20_25255"/>
<proteinExistence type="predicted"/>
<sequence length="131" mass="14775">MQFPQRLARFNRHVTNPIQRMWAGWLPPFAIVEHVGRRSGKKYRTPVNAFYTTVDGRVGIAIPLAYGPDRDWLKNLKAAGGGQVQRNTKTFGVADPRVVTKAEASQYVHGIWGPIFKNLPFEEVVLLTKTS</sequence>
<organism evidence="1 2">
    <name type="scientific">Mycobacterium intermedium</name>
    <dbReference type="NCBI Taxonomy" id="28445"/>
    <lineage>
        <taxon>Bacteria</taxon>
        <taxon>Bacillati</taxon>
        <taxon>Actinomycetota</taxon>
        <taxon>Actinomycetes</taxon>
        <taxon>Mycobacteriales</taxon>
        <taxon>Mycobacteriaceae</taxon>
        <taxon>Mycobacterium</taxon>
        <taxon>Mycobacterium simiae complex</taxon>
    </lineage>
</organism>
<gene>
    <name evidence="1" type="ORF">BST27_19710</name>
</gene>
<protein>
    <submittedName>
        <fullName evidence="1">Nitroreductase family deazaflavin-dependent oxidoreductase</fullName>
    </submittedName>
</protein>
<comment type="caution">
    <text evidence="1">The sequence shown here is derived from an EMBL/GenBank/DDBJ whole genome shotgun (WGS) entry which is preliminary data.</text>
</comment>
<dbReference type="Proteomes" id="UP000192739">
    <property type="component" value="Unassembled WGS sequence"/>
</dbReference>
<keyword evidence="2" id="KW-1185">Reference proteome</keyword>
<reference evidence="1 2" key="1">
    <citation type="submission" date="2017-02" db="EMBL/GenBank/DDBJ databases">
        <title>The new phylogeny of genus Mycobacterium.</title>
        <authorList>
            <person name="Tortoli E."/>
            <person name="Trovato A."/>
            <person name="Cirillo D.M."/>
        </authorList>
    </citation>
    <scope>NUCLEOTIDE SEQUENCE [LARGE SCALE GENOMIC DNA]</scope>
    <source>
        <strain evidence="1 2">DSM 44049</strain>
    </source>
</reference>
<dbReference type="GO" id="GO:0016491">
    <property type="term" value="F:oxidoreductase activity"/>
    <property type="evidence" value="ECO:0007669"/>
    <property type="project" value="InterPro"/>
</dbReference>
<dbReference type="InterPro" id="IPR012349">
    <property type="entry name" value="Split_barrel_FMN-bd"/>
</dbReference>